<feature type="compositionally biased region" description="Basic and acidic residues" evidence="2">
    <location>
        <begin position="314"/>
        <end position="347"/>
    </location>
</feature>
<evidence type="ECO:0000313" key="4">
    <source>
        <dbReference type="Ensembl" id="ENSCPRP00005015896.1"/>
    </source>
</evidence>
<evidence type="ECO:0000313" key="5">
    <source>
        <dbReference type="Proteomes" id="UP000594220"/>
    </source>
</evidence>
<keyword evidence="1" id="KW-0597">Phosphoprotein</keyword>
<name>A0A7M4EWL6_CROPO</name>
<dbReference type="PANTHER" id="PTHR21669">
    <property type="entry name" value="CAPZ-INTERACTING PROTEIN AND RELATED PROTEINS"/>
    <property type="match status" value="1"/>
</dbReference>
<dbReference type="OMA" id="KLKGHIM"/>
<dbReference type="GO" id="GO:0071203">
    <property type="term" value="C:WASH complex"/>
    <property type="evidence" value="ECO:0007669"/>
    <property type="project" value="TreeGrafter"/>
</dbReference>
<feature type="region of interest" description="Disordered" evidence="2">
    <location>
        <begin position="28"/>
        <end position="85"/>
    </location>
</feature>
<dbReference type="Proteomes" id="UP000594220">
    <property type="component" value="Unplaced"/>
</dbReference>
<dbReference type="AlphaFoldDB" id="A0A7M4EWL6"/>
<dbReference type="GO" id="GO:1905394">
    <property type="term" value="F:retromer complex binding"/>
    <property type="evidence" value="ECO:0007669"/>
    <property type="project" value="TreeGrafter"/>
</dbReference>
<dbReference type="GO" id="GO:0042147">
    <property type="term" value="P:retrograde transport, endosome to Golgi"/>
    <property type="evidence" value="ECO:0007669"/>
    <property type="project" value="TreeGrafter"/>
</dbReference>
<dbReference type="GO" id="GO:1901981">
    <property type="term" value="F:phosphatidylinositol phosphate binding"/>
    <property type="evidence" value="ECO:0007669"/>
    <property type="project" value="TreeGrafter"/>
</dbReference>
<dbReference type="Ensembl" id="ENSCPRT00005018619.1">
    <property type="protein sequence ID" value="ENSCPRP00005015896.1"/>
    <property type="gene ID" value="ENSCPRG00005011117.1"/>
</dbReference>
<dbReference type="GO" id="GO:0005829">
    <property type="term" value="C:cytosol"/>
    <property type="evidence" value="ECO:0007669"/>
    <property type="project" value="GOC"/>
</dbReference>
<reference evidence="4" key="1">
    <citation type="submission" date="2025-08" db="UniProtKB">
        <authorList>
            <consortium name="Ensembl"/>
        </authorList>
    </citation>
    <scope>IDENTIFICATION</scope>
</reference>
<feature type="compositionally biased region" description="Basic residues" evidence="2">
    <location>
        <begin position="161"/>
        <end position="178"/>
    </location>
</feature>
<dbReference type="GO" id="GO:0036010">
    <property type="term" value="P:protein localization to endosome"/>
    <property type="evidence" value="ECO:0007669"/>
    <property type="project" value="TreeGrafter"/>
</dbReference>
<feature type="compositionally biased region" description="Basic and acidic residues" evidence="2">
    <location>
        <begin position="219"/>
        <end position="251"/>
    </location>
</feature>
<dbReference type="PANTHER" id="PTHR21669:SF2">
    <property type="entry name" value="CAPZ-INTERACTING PROTEIN"/>
    <property type="match status" value="1"/>
</dbReference>
<feature type="compositionally biased region" description="Polar residues" evidence="2">
    <location>
        <begin position="362"/>
        <end position="375"/>
    </location>
</feature>
<dbReference type="GO" id="GO:0005769">
    <property type="term" value="C:early endosome"/>
    <property type="evidence" value="ECO:0007669"/>
    <property type="project" value="TreeGrafter"/>
</dbReference>
<dbReference type="GeneTree" id="ENSGT00940000153997"/>
<proteinExistence type="predicted"/>
<reference evidence="4" key="2">
    <citation type="submission" date="2025-09" db="UniProtKB">
        <authorList>
            <consortium name="Ensembl"/>
        </authorList>
    </citation>
    <scope>IDENTIFICATION</scope>
</reference>
<dbReference type="Pfam" id="PF15255">
    <property type="entry name" value="CAP-ZIP_m"/>
    <property type="match status" value="1"/>
</dbReference>
<evidence type="ECO:0000259" key="3">
    <source>
        <dbReference type="Pfam" id="PF15255"/>
    </source>
</evidence>
<protein>
    <submittedName>
        <fullName evidence="4">RCSD domain containing 1</fullName>
    </submittedName>
</protein>
<feature type="region of interest" description="Disordered" evidence="2">
    <location>
        <begin position="102"/>
        <end position="375"/>
    </location>
</feature>
<dbReference type="GO" id="GO:0051015">
    <property type="term" value="F:actin filament binding"/>
    <property type="evidence" value="ECO:0007669"/>
    <property type="project" value="Ensembl"/>
</dbReference>
<evidence type="ECO:0000256" key="2">
    <source>
        <dbReference type="SAM" id="MobiDB-lite"/>
    </source>
</evidence>
<organism evidence="4 5">
    <name type="scientific">Crocodylus porosus</name>
    <name type="common">Saltwater crocodile</name>
    <name type="synonym">Estuarine crocodile</name>
    <dbReference type="NCBI Taxonomy" id="8502"/>
    <lineage>
        <taxon>Eukaryota</taxon>
        <taxon>Metazoa</taxon>
        <taxon>Chordata</taxon>
        <taxon>Craniata</taxon>
        <taxon>Vertebrata</taxon>
        <taxon>Euteleostomi</taxon>
        <taxon>Archelosauria</taxon>
        <taxon>Archosauria</taxon>
        <taxon>Crocodylia</taxon>
        <taxon>Longirostres</taxon>
        <taxon>Crocodylidae</taxon>
        <taxon>Crocodylus</taxon>
    </lineage>
</organism>
<dbReference type="InterPro" id="IPR029341">
    <property type="entry name" value="FAM21/CAPZIP"/>
</dbReference>
<feature type="domain" description="FAM21/CAPZIP" evidence="3">
    <location>
        <begin position="81"/>
        <end position="205"/>
    </location>
</feature>
<dbReference type="GO" id="GO:0071474">
    <property type="term" value="P:cellular hyperosmotic response"/>
    <property type="evidence" value="ECO:0007669"/>
    <property type="project" value="Ensembl"/>
</dbReference>
<feature type="compositionally biased region" description="Basic and acidic residues" evidence="2">
    <location>
        <begin position="271"/>
        <end position="284"/>
    </location>
</feature>
<evidence type="ECO:0000256" key="1">
    <source>
        <dbReference type="ARBA" id="ARBA00022553"/>
    </source>
</evidence>
<accession>A0A7M4EWL6</accession>
<sequence length="375" mass="40749">FQNQSAVTSAEVEKSASPSVAQLAGRFKEQAASISGKEVPTSRPTRRKPPCSLPLHIHKVEAGQNNEQKPSPNAGPLPKVKVKSSPMIEKLQANLAFAPAALLPGTSPKSPGLKVMPSPFSTPPSTPSSPGIQSRSSESDEAPVSFDQPPEGTHLQNYNKVRTRGSIKRRPPSRRFRKSGSGEELGAMVSSQENGAKEENGDEVFAPKGKTEEPGTESKAMEKQIGSDEKSPSRRRSFRTESKDEREKQAEETAPCKSSTEEETVTHRKSSTGEEEGKSDKRNTETLCQVAVEDKEEKVCKSTVGEKEDDDVCESNKRDKETEEVEKKEVESTDTQEKSDIQEKDSEPGTLQLAADTDTASEKPSVTPTQELGTE</sequence>
<dbReference type="GO" id="GO:0003009">
    <property type="term" value="P:skeletal muscle contraction"/>
    <property type="evidence" value="ECO:0007669"/>
    <property type="project" value="TreeGrafter"/>
</dbReference>
<keyword evidence="5" id="KW-1185">Reference proteome</keyword>
<gene>
    <name evidence="4" type="primary">RCSD1</name>
</gene>
<feature type="compositionally biased region" description="Basic and acidic residues" evidence="2">
    <location>
        <begin position="292"/>
        <end position="306"/>
    </location>
</feature>